<sequence>MHKVDLIRNQRNVQLRVNKTVFDSDTDLPSLLSDCLSLPIDNHRRRSRKNYAVPQPTCRL</sequence>
<proteinExistence type="predicted"/>
<dbReference type="Proteomes" id="UP000069272">
    <property type="component" value="Chromosome 2L"/>
</dbReference>
<reference evidence="1" key="2">
    <citation type="submission" date="2022-08" db="UniProtKB">
        <authorList>
            <consortium name="EnsemblMetazoa"/>
        </authorList>
    </citation>
    <scope>IDENTIFICATION</scope>
    <source>
        <strain evidence="1">STECLA/ALBI9_A</strain>
    </source>
</reference>
<organism evidence="1 2">
    <name type="scientific">Anopheles albimanus</name>
    <name type="common">New world malaria mosquito</name>
    <dbReference type="NCBI Taxonomy" id="7167"/>
    <lineage>
        <taxon>Eukaryota</taxon>
        <taxon>Metazoa</taxon>
        <taxon>Ecdysozoa</taxon>
        <taxon>Arthropoda</taxon>
        <taxon>Hexapoda</taxon>
        <taxon>Insecta</taxon>
        <taxon>Pterygota</taxon>
        <taxon>Neoptera</taxon>
        <taxon>Endopterygota</taxon>
        <taxon>Diptera</taxon>
        <taxon>Nematocera</taxon>
        <taxon>Culicoidea</taxon>
        <taxon>Culicidae</taxon>
        <taxon>Anophelinae</taxon>
        <taxon>Anopheles</taxon>
    </lineage>
</organism>
<accession>A0A182FX11</accession>
<evidence type="ECO:0000313" key="1">
    <source>
        <dbReference type="EnsemblMetazoa" id="AALB014194-PA"/>
    </source>
</evidence>
<keyword evidence="2" id="KW-1185">Reference proteome</keyword>
<dbReference type="AlphaFoldDB" id="A0A182FX11"/>
<reference evidence="1 2" key="1">
    <citation type="journal article" date="2017" name="G3 (Bethesda)">
        <title>The Physical Genome Mapping of Anopheles albimanus Corrected Scaffold Misassemblies and Identified Interarm Rearrangements in Genus Anopheles.</title>
        <authorList>
            <person name="Artemov G.N."/>
            <person name="Peery A.N."/>
            <person name="Jiang X."/>
            <person name="Tu Z."/>
            <person name="Stegniy V.N."/>
            <person name="Sharakhova M.V."/>
            <person name="Sharakhov I.V."/>
        </authorList>
    </citation>
    <scope>NUCLEOTIDE SEQUENCE [LARGE SCALE GENOMIC DNA]</scope>
    <source>
        <strain evidence="1 2">ALBI9_A</strain>
    </source>
</reference>
<name>A0A182FX11_ANOAL</name>
<evidence type="ECO:0000313" key="2">
    <source>
        <dbReference type="Proteomes" id="UP000069272"/>
    </source>
</evidence>
<dbReference type="VEuPathDB" id="VectorBase:AALB014194"/>
<dbReference type="EnsemblMetazoa" id="AALB014194-RA">
    <property type="protein sequence ID" value="AALB014194-PA"/>
    <property type="gene ID" value="AALB014194"/>
</dbReference>
<protein>
    <submittedName>
        <fullName evidence="1">Uncharacterized protein</fullName>
    </submittedName>
</protein>